<feature type="repeat" description="TPR" evidence="7">
    <location>
        <begin position="106"/>
        <end position="139"/>
    </location>
</feature>
<dbReference type="SUPFAM" id="SSF48452">
    <property type="entry name" value="TPR-like"/>
    <property type="match status" value="1"/>
</dbReference>
<dbReference type="GO" id="GO:0006620">
    <property type="term" value="P:post-translational protein targeting to endoplasmic reticulum membrane"/>
    <property type="evidence" value="ECO:0007669"/>
    <property type="project" value="TreeGrafter"/>
</dbReference>
<evidence type="ECO:0000256" key="3">
    <source>
        <dbReference type="ARBA" id="ARBA00022737"/>
    </source>
</evidence>
<dbReference type="FunFam" id="1.20.5.420:FF:000002">
    <property type="entry name" value="Small glutamine-rich tetratricopeptide repeat-containing protein alpha"/>
    <property type="match status" value="1"/>
</dbReference>
<evidence type="ECO:0000256" key="2">
    <source>
        <dbReference type="ARBA" id="ARBA00022553"/>
    </source>
</evidence>
<keyword evidence="3" id="KW-0677">Repeat</keyword>
<dbReference type="Gene3D" id="1.20.5.420">
    <property type="entry name" value="Immunoglobulin FC, subunit C"/>
    <property type="match status" value="1"/>
</dbReference>
<organism evidence="9 10">
    <name type="scientific">Takifugu bimaculatus</name>
    <dbReference type="NCBI Taxonomy" id="433685"/>
    <lineage>
        <taxon>Eukaryota</taxon>
        <taxon>Metazoa</taxon>
        <taxon>Chordata</taxon>
        <taxon>Craniata</taxon>
        <taxon>Vertebrata</taxon>
        <taxon>Euteleostomi</taxon>
        <taxon>Actinopterygii</taxon>
        <taxon>Neopterygii</taxon>
        <taxon>Teleostei</taxon>
        <taxon>Neoteleostei</taxon>
        <taxon>Acanthomorphata</taxon>
        <taxon>Eupercaria</taxon>
        <taxon>Tetraodontiformes</taxon>
        <taxon>Tetradontoidea</taxon>
        <taxon>Tetraodontidae</taxon>
        <taxon>Takifugu</taxon>
    </lineage>
</organism>
<dbReference type="AlphaFoldDB" id="A0A4Z2B951"/>
<feature type="domain" description="SGTA homodimerisation" evidence="8">
    <location>
        <begin position="4"/>
        <end position="63"/>
    </location>
</feature>
<keyword evidence="6" id="KW-0143">Chaperone</keyword>
<dbReference type="Proteomes" id="UP000516260">
    <property type="component" value="Chromosome 6"/>
</dbReference>
<dbReference type="Gene3D" id="1.25.40.10">
    <property type="entry name" value="Tetratricopeptide repeat domain"/>
    <property type="match status" value="1"/>
</dbReference>
<keyword evidence="4 7" id="KW-0802">TPR repeat</keyword>
<sequence>MADNKRLAFSIIQFLHEQLGSGNLSSGAQESLEVAIQCLETAFEVSTDDQSLTVPMSLPEIFTSATSKKSEAETLKNKGNDQMKMENFSAAVEFYSKAITVNPHNAVYFCNRAAAHSKLGNYAGAVQDCEQAISIDPNYSKAYGRMGYDVIVTPPTAFSENDHLRP</sequence>
<dbReference type="InterPro" id="IPR032374">
    <property type="entry name" value="SGTA_dimer"/>
</dbReference>
<dbReference type="GO" id="GO:0016020">
    <property type="term" value="C:membrane"/>
    <property type="evidence" value="ECO:0007669"/>
    <property type="project" value="TreeGrafter"/>
</dbReference>
<comment type="similarity">
    <text evidence="1">Belongs to the SGT family.</text>
</comment>
<keyword evidence="5" id="KW-0007">Acetylation</keyword>
<dbReference type="GO" id="GO:0042802">
    <property type="term" value="F:identical protein binding"/>
    <property type="evidence" value="ECO:0007669"/>
    <property type="project" value="UniProtKB-ARBA"/>
</dbReference>
<keyword evidence="10" id="KW-1185">Reference proteome</keyword>
<feature type="repeat" description="TPR" evidence="7">
    <location>
        <begin position="72"/>
        <end position="105"/>
    </location>
</feature>
<evidence type="ECO:0000259" key="8">
    <source>
        <dbReference type="Pfam" id="PF16546"/>
    </source>
</evidence>
<dbReference type="InterPro" id="IPR011990">
    <property type="entry name" value="TPR-like_helical_dom_sf"/>
</dbReference>
<protein>
    <recommendedName>
        <fullName evidence="8">SGTA homodimerisation domain-containing protein</fullName>
    </recommendedName>
</protein>
<dbReference type="PROSITE" id="PS50005">
    <property type="entry name" value="TPR"/>
    <property type="match status" value="2"/>
</dbReference>
<evidence type="ECO:0000256" key="7">
    <source>
        <dbReference type="PROSITE-ProRule" id="PRU00339"/>
    </source>
</evidence>
<dbReference type="Pfam" id="PF00515">
    <property type="entry name" value="TPR_1"/>
    <property type="match status" value="2"/>
</dbReference>
<dbReference type="EMBL" id="SWLE01000019">
    <property type="protein sequence ID" value="TNM88076.1"/>
    <property type="molecule type" value="Genomic_DNA"/>
</dbReference>
<evidence type="ECO:0000313" key="10">
    <source>
        <dbReference type="Proteomes" id="UP000516260"/>
    </source>
</evidence>
<dbReference type="GO" id="GO:0060090">
    <property type="term" value="F:molecular adaptor activity"/>
    <property type="evidence" value="ECO:0007669"/>
    <property type="project" value="TreeGrafter"/>
</dbReference>
<evidence type="ECO:0000256" key="1">
    <source>
        <dbReference type="ARBA" id="ARBA00008175"/>
    </source>
</evidence>
<gene>
    <name evidence="9" type="ORF">fugu_006297</name>
</gene>
<dbReference type="InterPro" id="IPR019734">
    <property type="entry name" value="TPR_rpt"/>
</dbReference>
<dbReference type="InterPro" id="IPR047150">
    <property type="entry name" value="SGT"/>
</dbReference>
<evidence type="ECO:0000256" key="5">
    <source>
        <dbReference type="ARBA" id="ARBA00022990"/>
    </source>
</evidence>
<proteinExistence type="inferred from homology"/>
<accession>A0A4Z2B951</accession>
<evidence type="ECO:0000256" key="6">
    <source>
        <dbReference type="ARBA" id="ARBA00023186"/>
    </source>
</evidence>
<comment type="caution">
    <text evidence="9">The sequence shown here is derived from an EMBL/GenBank/DDBJ whole genome shotgun (WGS) entry which is preliminary data.</text>
</comment>
<reference evidence="9 10" key="1">
    <citation type="submission" date="2019-04" db="EMBL/GenBank/DDBJ databases">
        <title>The sequence and de novo assembly of Takifugu bimaculatus genome using PacBio and Hi-C technologies.</title>
        <authorList>
            <person name="Xu P."/>
            <person name="Liu B."/>
            <person name="Zhou Z."/>
        </authorList>
    </citation>
    <scope>NUCLEOTIDE SEQUENCE [LARGE SCALE GENOMIC DNA]</scope>
    <source>
        <strain evidence="9">TB-2018</strain>
        <tissue evidence="9">Muscle</tissue>
    </source>
</reference>
<dbReference type="SMART" id="SM00028">
    <property type="entry name" value="TPR"/>
    <property type="match status" value="2"/>
</dbReference>
<keyword evidence="2" id="KW-0597">Phosphoprotein</keyword>
<dbReference type="PANTHER" id="PTHR45831">
    <property type="entry name" value="LD24721P"/>
    <property type="match status" value="1"/>
</dbReference>
<evidence type="ECO:0000256" key="4">
    <source>
        <dbReference type="ARBA" id="ARBA00022803"/>
    </source>
</evidence>
<dbReference type="Pfam" id="PF16546">
    <property type="entry name" value="SGTA_dimer"/>
    <property type="match status" value="1"/>
</dbReference>
<dbReference type="GO" id="GO:0072380">
    <property type="term" value="C:TRC complex"/>
    <property type="evidence" value="ECO:0007669"/>
    <property type="project" value="TreeGrafter"/>
</dbReference>
<name>A0A4Z2B951_9TELE</name>
<dbReference type="PANTHER" id="PTHR45831:SF3">
    <property type="entry name" value="SMALL GLUTAMINE-RICH TETRATRICOPEPTIDE REPEAT-CONTAINING PROTEIN ALPHA"/>
    <property type="match status" value="1"/>
</dbReference>
<evidence type="ECO:0000313" key="9">
    <source>
        <dbReference type="EMBL" id="TNM88076.1"/>
    </source>
</evidence>